<proteinExistence type="predicted"/>
<dbReference type="AlphaFoldDB" id="A0A645JI94"/>
<feature type="compositionally biased region" description="Basic residues" evidence="1">
    <location>
        <begin position="1"/>
        <end position="11"/>
    </location>
</feature>
<sequence length="50" mass="5373">MQDRGKLRRHHDIPADIGNVKTGNHNSLAAIGECSGQRRVTSGLIAHNAV</sequence>
<protein>
    <submittedName>
        <fullName evidence="2">Uncharacterized protein</fullName>
    </submittedName>
</protein>
<gene>
    <name evidence="2" type="ORF">SDC9_211174</name>
</gene>
<evidence type="ECO:0000256" key="1">
    <source>
        <dbReference type="SAM" id="MobiDB-lite"/>
    </source>
</evidence>
<comment type="caution">
    <text evidence="2">The sequence shown here is derived from an EMBL/GenBank/DDBJ whole genome shotgun (WGS) entry which is preliminary data.</text>
</comment>
<accession>A0A645JI94</accession>
<evidence type="ECO:0000313" key="2">
    <source>
        <dbReference type="EMBL" id="MPN63415.1"/>
    </source>
</evidence>
<organism evidence="2">
    <name type="scientific">bioreactor metagenome</name>
    <dbReference type="NCBI Taxonomy" id="1076179"/>
    <lineage>
        <taxon>unclassified sequences</taxon>
        <taxon>metagenomes</taxon>
        <taxon>ecological metagenomes</taxon>
    </lineage>
</organism>
<name>A0A645JI94_9ZZZZ</name>
<dbReference type="EMBL" id="VSSQ01142825">
    <property type="protein sequence ID" value="MPN63415.1"/>
    <property type="molecule type" value="Genomic_DNA"/>
</dbReference>
<feature type="region of interest" description="Disordered" evidence="1">
    <location>
        <begin position="1"/>
        <end position="24"/>
    </location>
</feature>
<reference evidence="2" key="1">
    <citation type="submission" date="2019-08" db="EMBL/GenBank/DDBJ databases">
        <authorList>
            <person name="Kucharzyk K."/>
            <person name="Murdoch R.W."/>
            <person name="Higgins S."/>
            <person name="Loffler F."/>
        </authorList>
    </citation>
    <scope>NUCLEOTIDE SEQUENCE</scope>
</reference>